<evidence type="ECO:0000259" key="4">
    <source>
        <dbReference type="Pfam" id="PF05433"/>
    </source>
</evidence>
<reference evidence="5 6" key="1">
    <citation type="submission" date="2024-09" db="EMBL/GenBank/DDBJ databases">
        <title>Novel species of the genus Pelomonas and Roseateles isolated from streams.</title>
        <authorList>
            <person name="Lu H."/>
        </authorList>
    </citation>
    <scope>NUCLEOTIDE SEQUENCE [LARGE SCALE GENOMIC DNA]</scope>
    <source>
        <strain evidence="5 6">DC23W</strain>
    </source>
</reference>
<evidence type="ECO:0000313" key="5">
    <source>
        <dbReference type="EMBL" id="MFG6412620.1"/>
    </source>
</evidence>
<dbReference type="Pfam" id="PF05433">
    <property type="entry name" value="Rick_17kDa_Anti"/>
    <property type="match status" value="1"/>
</dbReference>
<name>A0ABW7EGN8_9BURK</name>
<keyword evidence="6" id="KW-1185">Reference proteome</keyword>
<organism evidence="5 6">
    <name type="scientific">Pelomonas dachongensis</name>
    <dbReference type="NCBI Taxonomy" id="3299029"/>
    <lineage>
        <taxon>Bacteria</taxon>
        <taxon>Pseudomonadati</taxon>
        <taxon>Pseudomonadota</taxon>
        <taxon>Betaproteobacteria</taxon>
        <taxon>Burkholderiales</taxon>
        <taxon>Sphaerotilaceae</taxon>
        <taxon>Roseateles</taxon>
    </lineage>
</organism>
<feature type="compositionally biased region" description="Basic and acidic residues" evidence="3">
    <location>
        <begin position="179"/>
        <end position="197"/>
    </location>
</feature>
<dbReference type="PANTHER" id="PTHR35603">
    <property type="match status" value="1"/>
</dbReference>
<gene>
    <name evidence="5" type="ORF">ACG02S_01780</name>
</gene>
<sequence length="205" mass="21179">MSTPSVNSTQVVAGVAVVLALLGGAYAVGRSTATPADNPPVTAAISEPAAKADRDAPIAPAPVARREPVLVAQAPVQPVRQPTSAERQEQRLAQLCSSCAMVTNVRTETREGEASALGTVGGAVIGGLLGNQIGGGNGKKLATVGGAVAGGYAGREIEKRQKSRTVWIIEARERDGRLRQFERSSDPGLRSGDEIRLTDNGFTRA</sequence>
<evidence type="ECO:0000256" key="2">
    <source>
        <dbReference type="ARBA" id="ARBA00023136"/>
    </source>
</evidence>
<comment type="caution">
    <text evidence="5">The sequence shown here is derived from an EMBL/GenBank/DDBJ whole genome shotgun (WGS) entry which is preliminary data.</text>
</comment>
<keyword evidence="2" id="KW-0472">Membrane</keyword>
<dbReference type="EMBL" id="JBIGHY010000001">
    <property type="protein sequence ID" value="MFG6412620.1"/>
    <property type="molecule type" value="Genomic_DNA"/>
</dbReference>
<comment type="subcellular location">
    <subcellularLocation>
        <location evidence="1">Membrane</location>
    </subcellularLocation>
</comment>
<dbReference type="InterPro" id="IPR051407">
    <property type="entry name" value="Bact_OM_lipoprot/Surf_antigen"/>
</dbReference>
<feature type="domain" description="Glycine zipper 2TM" evidence="4">
    <location>
        <begin position="117"/>
        <end position="158"/>
    </location>
</feature>
<evidence type="ECO:0000256" key="1">
    <source>
        <dbReference type="ARBA" id="ARBA00004370"/>
    </source>
</evidence>
<dbReference type="RefSeq" id="WP_394468721.1">
    <property type="nucleotide sequence ID" value="NZ_JBIGHY010000001.1"/>
</dbReference>
<feature type="region of interest" description="Disordered" evidence="3">
    <location>
        <begin position="31"/>
        <end position="54"/>
    </location>
</feature>
<feature type="region of interest" description="Disordered" evidence="3">
    <location>
        <begin position="179"/>
        <end position="205"/>
    </location>
</feature>
<evidence type="ECO:0000313" key="6">
    <source>
        <dbReference type="Proteomes" id="UP001606300"/>
    </source>
</evidence>
<evidence type="ECO:0000256" key="3">
    <source>
        <dbReference type="SAM" id="MobiDB-lite"/>
    </source>
</evidence>
<protein>
    <submittedName>
        <fullName evidence="5">Glycine zipper 2TM domain-containing protein</fullName>
    </submittedName>
</protein>
<dbReference type="Proteomes" id="UP001606300">
    <property type="component" value="Unassembled WGS sequence"/>
</dbReference>
<accession>A0ABW7EGN8</accession>
<proteinExistence type="predicted"/>
<dbReference type="PANTHER" id="PTHR35603:SF2">
    <property type="entry name" value="OUTER MEMBRANE LIPOPROTEIN"/>
    <property type="match status" value="1"/>
</dbReference>
<dbReference type="InterPro" id="IPR008816">
    <property type="entry name" value="Gly_zipper_2TM_dom"/>
</dbReference>